<keyword evidence="1" id="KW-0378">Hydrolase</keyword>
<name>A0A1V6S651_9EURO</name>
<dbReference type="GO" id="GO:0052689">
    <property type="term" value="F:carboxylic ester hydrolase activity"/>
    <property type="evidence" value="ECO:0007669"/>
    <property type="project" value="UniProtKB-ARBA"/>
</dbReference>
<dbReference type="InterPro" id="IPR000675">
    <property type="entry name" value="Cutinase/axe"/>
</dbReference>
<evidence type="ECO:0000256" key="2">
    <source>
        <dbReference type="ARBA" id="ARBA00023157"/>
    </source>
</evidence>
<dbReference type="GO" id="GO:0017000">
    <property type="term" value="P:antibiotic biosynthetic process"/>
    <property type="evidence" value="ECO:0007669"/>
    <property type="project" value="UniProtKB-ARBA"/>
</dbReference>
<sequence length="207" mass="22214">MDVEYPATLNDYIQSENDGANGMLQLANEYHSSWPGSKMGLLGYSQGAQLVSDILCSGTGGNFNHHAPLSPGIVKNSIVAAVLFGDPHTSPTQPMIIFTRMNNTVCKQYSYRMASWCDKGDELCDAGHVDAIHGLYLQKYNATMVQYVLERWQNSTVSSVTTTAVSTDLSTSSRTTGVSTSTHKASPTAAESDHPSTSTASRPTILG</sequence>
<dbReference type="InterPro" id="IPR029058">
    <property type="entry name" value="AB_hydrolase_fold"/>
</dbReference>
<proteinExistence type="predicted"/>
<evidence type="ECO:0000313" key="4">
    <source>
        <dbReference type="EMBL" id="OQE09348.1"/>
    </source>
</evidence>
<evidence type="ECO:0008006" key="6">
    <source>
        <dbReference type="Google" id="ProtNLM"/>
    </source>
</evidence>
<dbReference type="Gene3D" id="3.40.50.1820">
    <property type="entry name" value="alpha/beta hydrolase"/>
    <property type="match status" value="1"/>
</dbReference>
<evidence type="ECO:0000256" key="3">
    <source>
        <dbReference type="SAM" id="MobiDB-lite"/>
    </source>
</evidence>
<evidence type="ECO:0000313" key="5">
    <source>
        <dbReference type="Proteomes" id="UP000191518"/>
    </source>
</evidence>
<comment type="caution">
    <text evidence="4">The sequence shown here is derived from an EMBL/GenBank/DDBJ whole genome shotgun (WGS) entry which is preliminary data.</text>
</comment>
<dbReference type="STRING" id="29845.A0A1V6S651"/>
<feature type="compositionally biased region" description="Low complexity" evidence="3">
    <location>
        <begin position="163"/>
        <end position="182"/>
    </location>
</feature>
<feature type="compositionally biased region" description="Polar residues" evidence="3">
    <location>
        <begin position="195"/>
        <end position="207"/>
    </location>
</feature>
<organism evidence="4 5">
    <name type="scientific">Penicillium vulpinum</name>
    <dbReference type="NCBI Taxonomy" id="29845"/>
    <lineage>
        <taxon>Eukaryota</taxon>
        <taxon>Fungi</taxon>
        <taxon>Dikarya</taxon>
        <taxon>Ascomycota</taxon>
        <taxon>Pezizomycotina</taxon>
        <taxon>Eurotiomycetes</taxon>
        <taxon>Eurotiomycetidae</taxon>
        <taxon>Eurotiales</taxon>
        <taxon>Aspergillaceae</taxon>
        <taxon>Penicillium</taxon>
    </lineage>
</organism>
<feature type="region of interest" description="Disordered" evidence="3">
    <location>
        <begin position="163"/>
        <end position="207"/>
    </location>
</feature>
<dbReference type="EMBL" id="MDYP01000006">
    <property type="protein sequence ID" value="OQE09348.1"/>
    <property type="molecule type" value="Genomic_DNA"/>
</dbReference>
<dbReference type="PANTHER" id="PTHR33630:SF9">
    <property type="entry name" value="CUTINASE 4"/>
    <property type="match status" value="1"/>
</dbReference>
<dbReference type="SMART" id="SM01110">
    <property type="entry name" value="Cutinase"/>
    <property type="match status" value="1"/>
</dbReference>
<gene>
    <name evidence="4" type="ORF">PENVUL_c006G05653</name>
</gene>
<dbReference type="GO" id="GO:0072330">
    <property type="term" value="P:monocarboxylic acid biosynthetic process"/>
    <property type="evidence" value="ECO:0007669"/>
    <property type="project" value="UniProtKB-ARBA"/>
</dbReference>
<dbReference type="SUPFAM" id="SSF53474">
    <property type="entry name" value="alpha/beta-Hydrolases"/>
    <property type="match status" value="1"/>
</dbReference>
<accession>A0A1V6S651</accession>
<dbReference type="PANTHER" id="PTHR33630">
    <property type="entry name" value="CUTINASE RV1984C-RELATED-RELATED"/>
    <property type="match status" value="1"/>
</dbReference>
<evidence type="ECO:0000256" key="1">
    <source>
        <dbReference type="ARBA" id="ARBA00022801"/>
    </source>
</evidence>
<dbReference type="Pfam" id="PF01083">
    <property type="entry name" value="Cutinase"/>
    <property type="match status" value="1"/>
</dbReference>
<keyword evidence="2" id="KW-1015">Disulfide bond</keyword>
<dbReference type="AlphaFoldDB" id="A0A1V6S651"/>
<keyword evidence="5" id="KW-1185">Reference proteome</keyword>
<dbReference type="Proteomes" id="UP000191518">
    <property type="component" value="Unassembled WGS sequence"/>
</dbReference>
<reference evidence="5" key="1">
    <citation type="journal article" date="2017" name="Nat. Microbiol.">
        <title>Global analysis of biosynthetic gene clusters reveals vast potential of secondary metabolite production in Penicillium species.</title>
        <authorList>
            <person name="Nielsen J.C."/>
            <person name="Grijseels S."/>
            <person name="Prigent S."/>
            <person name="Ji B."/>
            <person name="Dainat J."/>
            <person name="Nielsen K.F."/>
            <person name="Frisvad J.C."/>
            <person name="Workman M."/>
            <person name="Nielsen J."/>
        </authorList>
    </citation>
    <scope>NUCLEOTIDE SEQUENCE [LARGE SCALE GENOMIC DNA]</scope>
    <source>
        <strain evidence="5">IBT 29486</strain>
    </source>
</reference>
<protein>
    <recommendedName>
        <fullName evidence="6">Cutinase</fullName>
    </recommendedName>
</protein>